<dbReference type="Proteomes" id="UP000827092">
    <property type="component" value="Unassembled WGS sequence"/>
</dbReference>
<gene>
    <name evidence="2" type="ORF">JTE90_000588</name>
</gene>
<evidence type="ECO:0000313" key="3">
    <source>
        <dbReference type="Proteomes" id="UP000827092"/>
    </source>
</evidence>
<dbReference type="AlphaFoldDB" id="A0AAV6VWS7"/>
<feature type="signal peptide" evidence="1">
    <location>
        <begin position="1"/>
        <end position="19"/>
    </location>
</feature>
<keyword evidence="3" id="KW-1185">Reference proteome</keyword>
<proteinExistence type="predicted"/>
<keyword evidence="1" id="KW-0732">Signal</keyword>
<sequence>MVSTKVMVVLACLLISAMAEDTSIDGGYEYDYGKHRPAIEKYPQRRYPSYVKYYTRKHKPRKPVIVDGLPLYRD</sequence>
<name>A0AAV6VWS7_9ARAC</name>
<comment type="caution">
    <text evidence="2">The sequence shown here is derived from an EMBL/GenBank/DDBJ whole genome shotgun (WGS) entry which is preliminary data.</text>
</comment>
<evidence type="ECO:0000313" key="2">
    <source>
        <dbReference type="EMBL" id="KAG8200511.1"/>
    </source>
</evidence>
<dbReference type="EMBL" id="JAFNEN010000015">
    <property type="protein sequence ID" value="KAG8200511.1"/>
    <property type="molecule type" value="Genomic_DNA"/>
</dbReference>
<organism evidence="2 3">
    <name type="scientific">Oedothorax gibbosus</name>
    <dbReference type="NCBI Taxonomy" id="931172"/>
    <lineage>
        <taxon>Eukaryota</taxon>
        <taxon>Metazoa</taxon>
        <taxon>Ecdysozoa</taxon>
        <taxon>Arthropoda</taxon>
        <taxon>Chelicerata</taxon>
        <taxon>Arachnida</taxon>
        <taxon>Araneae</taxon>
        <taxon>Araneomorphae</taxon>
        <taxon>Entelegynae</taxon>
        <taxon>Araneoidea</taxon>
        <taxon>Linyphiidae</taxon>
        <taxon>Erigoninae</taxon>
        <taxon>Oedothorax</taxon>
    </lineage>
</organism>
<protein>
    <submittedName>
        <fullName evidence="2">Uncharacterized protein</fullName>
    </submittedName>
</protein>
<reference evidence="2 3" key="1">
    <citation type="journal article" date="2022" name="Nat. Ecol. Evol.">
        <title>A masculinizing supergene underlies an exaggerated male reproductive morph in a spider.</title>
        <authorList>
            <person name="Hendrickx F."/>
            <person name="De Corte Z."/>
            <person name="Sonet G."/>
            <person name="Van Belleghem S.M."/>
            <person name="Kostlbacher S."/>
            <person name="Vangestel C."/>
        </authorList>
    </citation>
    <scope>NUCLEOTIDE SEQUENCE [LARGE SCALE GENOMIC DNA]</scope>
    <source>
        <strain evidence="2">W744_W776</strain>
    </source>
</reference>
<evidence type="ECO:0000256" key="1">
    <source>
        <dbReference type="SAM" id="SignalP"/>
    </source>
</evidence>
<feature type="chain" id="PRO_5043327922" evidence="1">
    <location>
        <begin position="20"/>
        <end position="74"/>
    </location>
</feature>
<accession>A0AAV6VWS7</accession>